<keyword evidence="3" id="KW-1185">Reference proteome</keyword>
<dbReference type="AlphaFoldDB" id="A0A1C0YL19"/>
<organism evidence="2 3">
    <name type="scientific">Caryophanon latum</name>
    <dbReference type="NCBI Taxonomy" id="33977"/>
    <lineage>
        <taxon>Bacteria</taxon>
        <taxon>Bacillati</taxon>
        <taxon>Bacillota</taxon>
        <taxon>Bacilli</taxon>
        <taxon>Bacillales</taxon>
        <taxon>Caryophanaceae</taxon>
        <taxon>Caryophanon</taxon>
    </lineage>
</organism>
<evidence type="ECO:0000313" key="2">
    <source>
        <dbReference type="EMBL" id="OCS87876.1"/>
    </source>
</evidence>
<dbReference type="Proteomes" id="UP000093482">
    <property type="component" value="Unassembled WGS sequence"/>
</dbReference>
<dbReference type="OrthoDB" id="9832817at2"/>
<comment type="caution">
    <text evidence="2">The sequence shown here is derived from an EMBL/GenBank/DDBJ whole genome shotgun (WGS) entry which is preliminary data.</text>
</comment>
<dbReference type="EMBL" id="MATO01000054">
    <property type="protein sequence ID" value="OCS87876.1"/>
    <property type="molecule type" value="Genomic_DNA"/>
</dbReference>
<gene>
    <name evidence="2" type="ORF">A6K76_13800</name>
</gene>
<keyword evidence="1" id="KW-1133">Transmembrane helix</keyword>
<feature type="transmembrane region" description="Helical" evidence="1">
    <location>
        <begin position="27"/>
        <end position="45"/>
    </location>
</feature>
<protein>
    <submittedName>
        <fullName evidence="2">Uncharacterized protein</fullName>
    </submittedName>
</protein>
<sequence>MAKGKQTENEYIPKHGSKPLTPAKTKLFAIGMVLSVVIMSATIFVPKWKMDDTRAAVQDNLQTQYGEEFEITWSTLNDHPFSTTFEGTVQSVDTGYVYEFKSEETETTIDYDRVQKEMEINKQVEAVIDGGISLVNFEDDKAIVRVLLETTDAPADEAAIAQLAASLKAQYSLSTLEVNIYEIVDRAFEAAELQMTIFQRSLIPMDSFDTYEPVVKSYTF</sequence>
<keyword evidence="1" id="KW-0812">Transmembrane</keyword>
<evidence type="ECO:0000256" key="1">
    <source>
        <dbReference type="SAM" id="Phobius"/>
    </source>
</evidence>
<evidence type="ECO:0000313" key="3">
    <source>
        <dbReference type="Proteomes" id="UP000093482"/>
    </source>
</evidence>
<proteinExistence type="predicted"/>
<name>A0A1C0YL19_9BACL</name>
<accession>A0A1C0YL19</accession>
<keyword evidence="1" id="KW-0472">Membrane</keyword>
<dbReference type="RefSeq" id="WP_066465673.1">
    <property type="nucleotide sequence ID" value="NZ_MATO01000054.1"/>
</dbReference>
<reference evidence="2 3" key="1">
    <citation type="submission" date="2016-07" db="EMBL/GenBank/DDBJ databases">
        <title>Caryophanon latum genome sequencing.</title>
        <authorList>
            <person name="Verma A."/>
            <person name="Pal Y."/>
            <person name="Krishnamurthi S."/>
        </authorList>
    </citation>
    <scope>NUCLEOTIDE SEQUENCE [LARGE SCALE GENOMIC DNA]</scope>
    <source>
        <strain evidence="2 3">DSM 14151</strain>
    </source>
</reference>